<sequence length="157" mass="16499">MAVPLSAVLLITSGCVDSAHEDARGSITAHIEQVAADATEWARQDQTSGSPSGTREILDRIVATVHANARELSSDVTEPDVDGIGSLGEVRLVLEGTGSGWLWSQVEALYIFCARFEVTRSPGQPRIVSAELFDCPPDAVPSGWRPTAPAAPSATSS</sequence>
<reference evidence="1 2" key="1">
    <citation type="submission" date="2020-02" db="EMBL/GenBank/DDBJ databases">
        <title>Draft Genome Sequence of Verrucosispora sp. Strain CWR15, Isolated from Gulf of Mexico Sponge.</title>
        <authorList>
            <person name="Kennedy S.J."/>
            <person name="Cella E."/>
            <person name="Azarian T."/>
            <person name="Baker B.J."/>
            <person name="Shaw L.N."/>
        </authorList>
    </citation>
    <scope>NUCLEOTIDE SEQUENCE [LARGE SCALE GENOMIC DNA]</scope>
    <source>
        <strain evidence="1 2">CWR15</strain>
    </source>
</reference>
<name>A0A6M1LBQ3_9ACTN</name>
<comment type="caution">
    <text evidence="1">The sequence shown here is derived from an EMBL/GenBank/DDBJ whole genome shotgun (WGS) entry which is preliminary data.</text>
</comment>
<protein>
    <submittedName>
        <fullName evidence="1">Uncharacterized protein</fullName>
    </submittedName>
</protein>
<dbReference type="AlphaFoldDB" id="A0A6M1LBQ3"/>
<evidence type="ECO:0000313" key="1">
    <source>
        <dbReference type="EMBL" id="NGM15627.1"/>
    </source>
</evidence>
<dbReference type="EMBL" id="SAIY01000010">
    <property type="protein sequence ID" value="NGM15627.1"/>
    <property type="molecule type" value="Genomic_DNA"/>
</dbReference>
<proteinExistence type="predicted"/>
<organism evidence="1 2">
    <name type="scientific">Verrucosispora sioxanthis</name>
    <dbReference type="NCBI Taxonomy" id="2499994"/>
    <lineage>
        <taxon>Bacteria</taxon>
        <taxon>Bacillati</taxon>
        <taxon>Actinomycetota</taxon>
        <taxon>Actinomycetes</taxon>
        <taxon>Micromonosporales</taxon>
        <taxon>Micromonosporaceae</taxon>
        <taxon>Micromonospora</taxon>
    </lineage>
</organism>
<dbReference type="Proteomes" id="UP000478148">
    <property type="component" value="Unassembled WGS sequence"/>
</dbReference>
<keyword evidence="2" id="KW-1185">Reference proteome</keyword>
<evidence type="ECO:0000313" key="2">
    <source>
        <dbReference type="Proteomes" id="UP000478148"/>
    </source>
</evidence>
<accession>A0A6M1LBQ3</accession>
<gene>
    <name evidence="1" type="ORF">ENC19_24805</name>
</gene>
<dbReference type="RefSeq" id="WP_164449474.1">
    <property type="nucleotide sequence ID" value="NZ_SAIY01000010.1"/>
</dbReference>